<organism evidence="7 8">
    <name type="scientific">Cohnella candidum</name>
    <dbReference type="NCBI Taxonomy" id="2674991"/>
    <lineage>
        <taxon>Bacteria</taxon>
        <taxon>Bacillati</taxon>
        <taxon>Bacillota</taxon>
        <taxon>Bacilli</taxon>
        <taxon>Bacillales</taxon>
        <taxon>Paenibacillaceae</taxon>
        <taxon>Cohnella</taxon>
    </lineage>
</organism>
<dbReference type="SUPFAM" id="SSF48317">
    <property type="entry name" value="Acid phosphatase/Vanadium-dependent haloperoxidase"/>
    <property type="match status" value="1"/>
</dbReference>
<feature type="transmembrane region" description="Helical" evidence="5">
    <location>
        <begin position="214"/>
        <end position="234"/>
    </location>
</feature>
<feature type="transmembrane region" description="Helical" evidence="5">
    <location>
        <begin position="6"/>
        <end position="26"/>
    </location>
</feature>
<sequence>MTLFTSQSSVQAFTAAAIAILLWFGTGRQPLDAIYRFLRSLATSPKFLIFFAATLAILVVNTFEVKLEAAYGVTYDLTPYVTGWEGNWHAWLQSHFRSGLLTAVCAFFYVVMFQSVMLSSLGIYSSSQSKRYVYAFCVALLLNYAVALPMYWFVPVNEVWYANSHVHFLMLDAFPSFERDYRGLSGVNNCFPSLHTSISVTMALLASRSGNRRWAVLAWINAACIVFAIFYLGIHWFTDMVGGLLLAWFSVSIGMKIGARAEGMPGIPAVHAAEPQDAGK</sequence>
<dbReference type="InterPro" id="IPR036938">
    <property type="entry name" value="PAP2/HPO_sf"/>
</dbReference>
<evidence type="ECO:0000256" key="1">
    <source>
        <dbReference type="ARBA" id="ARBA00004141"/>
    </source>
</evidence>
<dbReference type="RefSeq" id="WP_123041264.1">
    <property type="nucleotide sequence ID" value="NZ_CP033433.1"/>
</dbReference>
<dbReference type="PANTHER" id="PTHR31310">
    <property type="match status" value="1"/>
</dbReference>
<keyword evidence="2 5" id="KW-0812">Transmembrane</keyword>
<protein>
    <submittedName>
        <fullName evidence="7">Inositol phosphorylceramide synthase</fullName>
    </submittedName>
</protein>
<dbReference type="EMBL" id="CP033433">
    <property type="protein sequence ID" value="AYQ73182.1"/>
    <property type="molecule type" value="Genomic_DNA"/>
</dbReference>
<dbReference type="InterPro" id="IPR052185">
    <property type="entry name" value="IPC_Synthase-Related"/>
</dbReference>
<dbReference type="Proteomes" id="UP000269097">
    <property type="component" value="Chromosome"/>
</dbReference>
<feature type="domain" description="Inositolphosphotransferase Aur1/Ipt1" evidence="6">
    <location>
        <begin position="87"/>
        <end position="251"/>
    </location>
</feature>
<proteinExistence type="predicted"/>
<name>A0A3G3JYE1_9BACL</name>
<evidence type="ECO:0000256" key="4">
    <source>
        <dbReference type="ARBA" id="ARBA00023136"/>
    </source>
</evidence>
<keyword evidence="8" id="KW-1185">Reference proteome</keyword>
<evidence type="ECO:0000256" key="5">
    <source>
        <dbReference type="SAM" id="Phobius"/>
    </source>
</evidence>
<evidence type="ECO:0000313" key="8">
    <source>
        <dbReference type="Proteomes" id="UP000269097"/>
    </source>
</evidence>
<accession>A0A3G3JYE1</accession>
<keyword evidence="3 5" id="KW-1133">Transmembrane helix</keyword>
<gene>
    <name evidence="7" type="ORF">EAV92_11760</name>
</gene>
<evidence type="ECO:0000259" key="6">
    <source>
        <dbReference type="Pfam" id="PF14378"/>
    </source>
</evidence>
<evidence type="ECO:0000256" key="3">
    <source>
        <dbReference type="ARBA" id="ARBA00022989"/>
    </source>
</evidence>
<feature type="transmembrane region" description="Helical" evidence="5">
    <location>
        <begin position="100"/>
        <end position="121"/>
    </location>
</feature>
<dbReference type="AlphaFoldDB" id="A0A3G3JYE1"/>
<comment type="subcellular location">
    <subcellularLocation>
        <location evidence="1">Membrane</location>
        <topology evidence="1">Multi-pass membrane protein</topology>
    </subcellularLocation>
</comment>
<dbReference type="KEGG" id="coh:EAV92_11760"/>
<dbReference type="Pfam" id="PF14378">
    <property type="entry name" value="PAP2_3"/>
    <property type="match status" value="1"/>
</dbReference>
<reference evidence="7 8" key="1">
    <citation type="submission" date="2018-10" db="EMBL/GenBank/DDBJ databases">
        <title>Genome Sequence of Cohnella sp.</title>
        <authorList>
            <person name="Srinivasan S."/>
            <person name="Kim M.K."/>
        </authorList>
    </citation>
    <scope>NUCLEOTIDE SEQUENCE [LARGE SCALE GENOMIC DNA]</scope>
    <source>
        <strain evidence="7 8">18JY8-7</strain>
    </source>
</reference>
<dbReference type="CDD" id="cd03386">
    <property type="entry name" value="PAP2_Aur1_like"/>
    <property type="match status" value="1"/>
</dbReference>
<evidence type="ECO:0000313" key="7">
    <source>
        <dbReference type="EMBL" id="AYQ73182.1"/>
    </source>
</evidence>
<keyword evidence="4 5" id="KW-0472">Membrane</keyword>
<dbReference type="PANTHER" id="PTHR31310:SF7">
    <property type="entry name" value="PA-PHOSPHATASE RELATED-FAMILY PROTEIN DDB_G0268928"/>
    <property type="match status" value="1"/>
</dbReference>
<dbReference type="InterPro" id="IPR026841">
    <property type="entry name" value="Aur1/Ipt1"/>
</dbReference>
<evidence type="ECO:0000256" key="2">
    <source>
        <dbReference type="ARBA" id="ARBA00022692"/>
    </source>
</evidence>
<feature type="transmembrane region" description="Helical" evidence="5">
    <location>
        <begin position="47"/>
        <end position="63"/>
    </location>
</feature>
<feature type="transmembrane region" description="Helical" evidence="5">
    <location>
        <begin position="133"/>
        <end position="154"/>
    </location>
</feature>
<dbReference type="Gene3D" id="1.20.144.10">
    <property type="entry name" value="Phosphatidic acid phosphatase type 2/haloperoxidase"/>
    <property type="match status" value="1"/>
</dbReference>
<dbReference type="GO" id="GO:0016020">
    <property type="term" value="C:membrane"/>
    <property type="evidence" value="ECO:0007669"/>
    <property type="project" value="UniProtKB-SubCell"/>
</dbReference>